<sequence length="343" mass="40099">MVKRSNGTVENEITNIGRDEGMAEFGWGLSNEMIKKARLELNEIPQQVKECIEEVREQINTRPDINFLRKDEEFILRFLRARKFQTFEAFRLYARYFEYRQHNKNLFKKFHASEPGIKEALYDGFPGVLPQTDHNGRKILILYSQNWDNERYGLAAIYRAILLTLEKLIACEETQINGFVLIIDWSNFTFKQSTWINPKLLKLMIEGLQDCFPARFGGVHFVSQPWYVEAAFKVIKPFLKDKNSEKVIMHGNNMTTLHHQVPIEILPAELGGSQPPYNTESWAKQLIGDENFSFGDKQIYWPDLHHGMKNRSETFPLDSHTSDVKPNEKTRGTQLDEEFFLID</sequence>
<dbReference type="EMBL" id="CAIIXF020000001">
    <property type="protein sequence ID" value="CAH1776262.1"/>
    <property type="molecule type" value="Genomic_DNA"/>
</dbReference>
<name>A0A8J1TRX8_OWEFU</name>
<dbReference type="PANTHER" id="PTHR10174:SF208">
    <property type="entry name" value="CRAL-TRIO DOMAIN-CONTAINING PROTEIN DDB_G0278031"/>
    <property type="match status" value="1"/>
</dbReference>
<dbReference type="PROSITE" id="PS50191">
    <property type="entry name" value="CRAL_TRIO"/>
    <property type="match status" value="1"/>
</dbReference>
<dbReference type="InterPro" id="IPR001251">
    <property type="entry name" value="CRAL-TRIO_dom"/>
</dbReference>
<accession>A0A8J1TRX8</accession>
<dbReference type="SUPFAM" id="SSF46938">
    <property type="entry name" value="CRAL/TRIO N-terminal domain"/>
    <property type="match status" value="1"/>
</dbReference>
<feature type="compositionally biased region" description="Basic and acidic residues" evidence="1">
    <location>
        <begin position="320"/>
        <end position="331"/>
    </location>
</feature>
<dbReference type="Gene3D" id="1.10.8.20">
    <property type="entry name" value="N-terminal domain of phosphatidylinositol transfer protein sec14p"/>
    <property type="match status" value="1"/>
</dbReference>
<dbReference type="InterPro" id="IPR036273">
    <property type="entry name" value="CRAL/TRIO_N_dom_sf"/>
</dbReference>
<dbReference type="GO" id="GO:0016020">
    <property type="term" value="C:membrane"/>
    <property type="evidence" value="ECO:0007669"/>
    <property type="project" value="TreeGrafter"/>
</dbReference>
<evidence type="ECO:0000256" key="1">
    <source>
        <dbReference type="SAM" id="MobiDB-lite"/>
    </source>
</evidence>
<dbReference type="Proteomes" id="UP000749559">
    <property type="component" value="Unassembled WGS sequence"/>
</dbReference>
<dbReference type="SMART" id="SM01100">
    <property type="entry name" value="CRAL_TRIO_N"/>
    <property type="match status" value="1"/>
</dbReference>
<dbReference type="PRINTS" id="PR00180">
    <property type="entry name" value="CRETINALDHBP"/>
</dbReference>
<reference evidence="2" key="1">
    <citation type="submission" date="2022-03" db="EMBL/GenBank/DDBJ databases">
        <authorList>
            <person name="Martin C."/>
        </authorList>
    </citation>
    <scope>NUCLEOTIDE SEQUENCE</scope>
</reference>
<keyword evidence="3" id="KW-1185">Reference proteome</keyword>
<dbReference type="AlphaFoldDB" id="A0A8J1TRX8"/>
<dbReference type="SMART" id="SM00516">
    <property type="entry name" value="SEC14"/>
    <property type="match status" value="1"/>
</dbReference>
<dbReference type="Pfam" id="PF00650">
    <property type="entry name" value="CRAL_TRIO"/>
    <property type="match status" value="1"/>
</dbReference>
<feature type="region of interest" description="Disordered" evidence="1">
    <location>
        <begin position="313"/>
        <end position="332"/>
    </location>
</feature>
<comment type="caution">
    <text evidence="2">The sequence shown here is derived from an EMBL/GenBank/DDBJ whole genome shotgun (WGS) entry which is preliminary data.</text>
</comment>
<dbReference type="Gene3D" id="3.40.525.10">
    <property type="entry name" value="CRAL-TRIO lipid binding domain"/>
    <property type="match status" value="1"/>
</dbReference>
<proteinExistence type="predicted"/>
<dbReference type="OrthoDB" id="7837562at2759"/>
<dbReference type="InterPro" id="IPR011074">
    <property type="entry name" value="CRAL/TRIO_N_dom"/>
</dbReference>
<gene>
    <name evidence="2" type="ORF">OFUS_LOCUS3454</name>
</gene>
<organism evidence="2 3">
    <name type="scientific">Owenia fusiformis</name>
    <name type="common">Polychaete worm</name>
    <dbReference type="NCBI Taxonomy" id="6347"/>
    <lineage>
        <taxon>Eukaryota</taxon>
        <taxon>Metazoa</taxon>
        <taxon>Spiralia</taxon>
        <taxon>Lophotrochozoa</taxon>
        <taxon>Annelida</taxon>
        <taxon>Polychaeta</taxon>
        <taxon>Sedentaria</taxon>
        <taxon>Canalipalpata</taxon>
        <taxon>Sabellida</taxon>
        <taxon>Oweniida</taxon>
        <taxon>Oweniidae</taxon>
        <taxon>Owenia</taxon>
    </lineage>
</organism>
<dbReference type="PANTHER" id="PTHR10174">
    <property type="entry name" value="ALPHA-TOCOPHEROL TRANSFER PROTEIN-RELATED"/>
    <property type="match status" value="1"/>
</dbReference>
<dbReference type="GO" id="GO:1902936">
    <property type="term" value="F:phosphatidylinositol bisphosphate binding"/>
    <property type="evidence" value="ECO:0007669"/>
    <property type="project" value="TreeGrafter"/>
</dbReference>
<dbReference type="Gene3D" id="1.20.5.1200">
    <property type="entry name" value="Alpha-tocopherol transfer"/>
    <property type="match status" value="1"/>
</dbReference>
<dbReference type="CDD" id="cd00170">
    <property type="entry name" value="SEC14"/>
    <property type="match status" value="1"/>
</dbReference>
<evidence type="ECO:0000313" key="3">
    <source>
        <dbReference type="Proteomes" id="UP000749559"/>
    </source>
</evidence>
<evidence type="ECO:0000313" key="2">
    <source>
        <dbReference type="EMBL" id="CAH1776262.1"/>
    </source>
</evidence>
<protein>
    <submittedName>
        <fullName evidence="2">Uncharacterized protein</fullName>
    </submittedName>
</protein>
<dbReference type="SUPFAM" id="SSF52087">
    <property type="entry name" value="CRAL/TRIO domain"/>
    <property type="match status" value="1"/>
</dbReference>
<dbReference type="InterPro" id="IPR036865">
    <property type="entry name" value="CRAL-TRIO_dom_sf"/>
</dbReference>